<protein>
    <submittedName>
        <fullName evidence="2">PAAR domain-containing protein</fullName>
    </submittedName>
</protein>
<evidence type="ECO:0000313" key="3">
    <source>
        <dbReference type="Proteomes" id="UP001595798"/>
    </source>
</evidence>
<proteinExistence type="predicted"/>
<dbReference type="RefSeq" id="WP_379885658.1">
    <property type="nucleotide sequence ID" value="NZ_JBHSDI010000007.1"/>
</dbReference>
<feature type="region of interest" description="Disordered" evidence="1">
    <location>
        <begin position="112"/>
        <end position="136"/>
    </location>
</feature>
<name>A0ABV8QGQ6_9GAMM</name>
<reference evidence="3" key="1">
    <citation type="journal article" date="2019" name="Int. J. Syst. Evol. Microbiol.">
        <title>The Global Catalogue of Microorganisms (GCM) 10K type strain sequencing project: providing services to taxonomists for standard genome sequencing and annotation.</title>
        <authorList>
            <consortium name="The Broad Institute Genomics Platform"/>
            <consortium name="The Broad Institute Genome Sequencing Center for Infectious Disease"/>
            <person name="Wu L."/>
            <person name="Ma J."/>
        </authorList>
    </citation>
    <scope>NUCLEOTIDE SEQUENCE [LARGE SCALE GENOMIC DNA]</scope>
    <source>
        <strain evidence="3">CECT 7297</strain>
    </source>
</reference>
<dbReference type="Pfam" id="PF05488">
    <property type="entry name" value="PAAR_motif"/>
    <property type="match status" value="1"/>
</dbReference>
<evidence type="ECO:0000256" key="1">
    <source>
        <dbReference type="SAM" id="MobiDB-lite"/>
    </source>
</evidence>
<accession>A0ABV8QGQ6</accession>
<sequence>MGKPAATLGSYHVCPATTSKKDHVGGVFFKGSGNVMIGGQPAARVGDKLVCRGPADTAVQGSSSVSFNGQSAVRVSDKTAHGGTVTVGNPTVNVGDAGVSVTPDGGVGGVARLDMGKGSGAGSSGRSSAGPGGSPAPYAPLVDLNAQRAAILKGEATCPVCEAAPA</sequence>
<dbReference type="EMBL" id="JBHSDI010000007">
    <property type="protein sequence ID" value="MFC4258254.1"/>
    <property type="molecule type" value="Genomic_DNA"/>
</dbReference>
<gene>
    <name evidence="2" type="ORF">ACFOZ5_04305</name>
</gene>
<dbReference type="CDD" id="cd14738">
    <property type="entry name" value="PAAR_2"/>
    <property type="match status" value="1"/>
</dbReference>
<organism evidence="2 3">
    <name type="scientific">Marinobacter lacisalsi</name>
    <dbReference type="NCBI Taxonomy" id="475979"/>
    <lineage>
        <taxon>Bacteria</taxon>
        <taxon>Pseudomonadati</taxon>
        <taxon>Pseudomonadota</taxon>
        <taxon>Gammaproteobacteria</taxon>
        <taxon>Pseudomonadales</taxon>
        <taxon>Marinobacteraceae</taxon>
        <taxon>Marinobacter</taxon>
    </lineage>
</organism>
<comment type="caution">
    <text evidence="2">The sequence shown here is derived from an EMBL/GenBank/DDBJ whole genome shotgun (WGS) entry which is preliminary data.</text>
</comment>
<dbReference type="InterPro" id="IPR008727">
    <property type="entry name" value="PAAR_motif"/>
</dbReference>
<feature type="compositionally biased region" description="Low complexity" evidence="1">
    <location>
        <begin position="124"/>
        <end position="136"/>
    </location>
</feature>
<dbReference type="Proteomes" id="UP001595798">
    <property type="component" value="Unassembled WGS sequence"/>
</dbReference>
<keyword evidence="3" id="KW-1185">Reference proteome</keyword>
<dbReference type="Gene3D" id="2.60.200.60">
    <property type="match status" value="2"/>
</dbReference>
<evidence type="ECO:0000313" key="2">
    <source>
        <dbReference type="EMBL" id="MFC4258254.1"/>
    </source>
</evidence>